<keyword evidence="3" id="KW-0813">Transport</keyword>
<comment type="similarity">
    <text evidence="2">Belongs to the TrkH potassium transport family.</text>
</comment>
<dbReference type="PANTHER" id="PTHR32024">
    <property type="entry name" value="TRK SYSTEM POTASSIUM UPTAKE PROTEIN TRKG-RELATED"/>
    <property type="match status" value="1"/>
</dbReference>
<dbReference type="Proteomes" id="UP000019460">
    <property type="component" value="Unassembled WGS sequence"/>
</dbReference>
<evidence type="ECO:0000256" key="8">
    <source>
        <dbReference type="ARBA" id="ARBA00023136"/>
    </source>
</evidence>
<keyword evidence="11" id="KW-1185">Reference proteome</keyword>
<dbReference type="PANTHER" id="PTHR32024:SF2">
    <property type="entry name" value="TRK SYSTEM POTASSIUM UPTAKE PROTEIN TRKG-RELATED"/>
    <property type="match status" value="1"/>
</dbReference>
<evidence type="ECO:0000256" key="6">
    <source>
        <dbReference type="ARBA" id="ARBA00022989"/>
    </source>
</evidence>
<protein>
    <submittedName>
        <fullName evidence="10">Cation transporter</fullName>
    </submittedName>
</protein>
<evidence type="ECO:0000256" key="9">
    <source>
        <dbReference type="SAM" id="Phobius"/>
    </source>
</evidence>
<feature type="transmembrane region" description="Helical" evidence="9">
    <location>
        <begin position="240"/>
        <end position="258"/>
    </location>
</feature>
<dbReference type="GO" id="GO:0030001">
    <property type="term" value="P:metal ion transport"/>
    <property type="evidence" value="ECO:0007669"/>
    <property type="project" value="UniProtKB-ARBA"/>
</dbReference>
<gene>
    <name evidence="10" type="ORF">D779_2174</name>
</gene>
<proteinExistence type="inferred from homology"/>
<dbReference type="GO" id="GO:0008324">
    <property type="term" value="F:monoatomic cation transmembrane transporter activity"/>
    <property type="evidence" value="ECO:0007669"/>
    <property type="project" value="InterPro"/>
</dbReference>
<feature type="transmembrane region" description="Helical" evidence="9">
    <location>
        <begin position="454"/>
        <end position="475"/>
    </location>
</feature>
<feature type="transmembrane region" description="Helical" evidence="9">
    <location>
        <begin position="278"/>
        <end position="296"/>
    </location>
</feature>
<dbReference type="EMBL" id="AONC01000036">
    <property type="protein sequence ID" value="EXJ14805.1"/>
    <property type="molecule type" value="Genomic_DNA"/>
</dbReference>
<organism evidence="10 11">
    <name type="scientific">Imhoffiella purpurea</name>
    <dbReference type="NCBI Taxonomy" id="1249627"/>
    <lineage>
        <taxon>Bacteria</taxon>
        <taxon>Pseudomonadati</taxon>
        <taxon>Pseudomonadota</taxon>
        <taxon>Gammaproteobacteria</taxon>
        <taxon>Chromatiales</taxon>
        <taxon>Chromatiaceae</taxon>
        <taxon>Imhoffiella</taxon>
    </lineage>
</organism>
<feature type="transmembrane region" description="Helical" evidence="9">
    <location>
        <begin position="51"/>
        <end position="69"/>
    </location>
</feature>
<keyword evidence="6 9" id="KW-1133">Transmembrane helix</keyword>
<evidence type="ECO:0000256" key="5">
    <source>
        <dbReference type="ARBA" id="ARBA00022692"/>
    </source>
</evidence>
<feature type="transmembrane region" description="Helical" evidence="9">
    <location>
        <begin position="189"/>
        <end position="209"/>
    </location>
</feature>
<feature type="transmembrane region" description="Helical" evidence="9">
    <location>
        <begin position="332"/>
        <end position="354"/>
    </location>
</feature>
<evidence type="ECO:0000256" key="4">
    <source>
        <dbReference type="ARBA" id="ARBA00022475"/>
    </source>
</evidence>
<dbReference type="STRING" id="1249627.D779_2174"/>
<keyword evidence="8 9" id="KW-0472">Membrane</keyword>
<sequence length="488" mass="50786">MKGSGANALMHAARVRVVLAVLGKLALVLAVLGAVPAIVAGATGEMAMFQRLLAVSLALALLGAPLSRLGTPSTIQWNEALAVTGLAFTLAAAVMVWPLTSAGMSPLDAWFETVSAITTTGLSMLTDLEERPAAVLFLRAWMQWYGGLGIAAMTVALIMRHHASARRLLETTGETLTESGAREHARTVFMVYLLLTLAAIAAVTATGLAPFEATLYALSAVATGGFAPHDDSLASLPGSSMAAISLFCLLGAISLPLYGRAVRRGPGVIFRDPEFRALVLVVLATTALLALSAVLLDGTHELEALGTGAVLAVSAQTDTGFSPVQLSSLSPAAQVVLMVSMTLGGCTGSTAGGLKLIRLLILLRLIQVALWRTAAPDRAVFDVRIGGERVESSVLSGALVLLGLWTVVVLVSWMAFLFAGQPPMPSLFEVVSATANAGLSVGLTGTELPPALKAILSLDMLFGRVEVLALLVVLYPPTWIGRRQDIDH</sequence>
<dbReference type="PATRIC" id="fig|1249627.3.peg.2492"/>
<comment type="caution">
    <text evidence="10">The sequence shown here is derived from an EMBL/GenBank/DDBJ whole genome shotgun (WGS) entry which is preliminary data.</text>
</comment>
<dbReference type="eggNOG" id="COG0168">
    <property type="taxonomic scope" value="Bacteria"/>
</dbReference>
<feature type="transmembrane region" description="Helical" evidence="9">
    <location>
        <begin position="81"/>
        <end position="100"/>
    </location>
</feature>
<accession>W9VWL6</accession>
<evidence type="ECO:0000256" key="3">
    <source>
        <dbReference type="ARBA" id="ARBA00022448"/>
    </source>
</evidence>
<evidence type="ECO:0000256" key="2">
    <source>
        <dbReference type="ARBA" id="ARBA00009137"/>
    </source>
</evidence>
<reference evidence="10 11" key="1">
    <citation type="submission" date="2012-11" db="EMBL/GenBank/DDBJ databases">
        <title>Genome assembly of Thiorhodococcus sp. AK35.</title>
        <authorList>
            <person name="Nupur N."/>
            <person name="Khatri I."/>
            <person name="Subramanian S."/>
            <person name="Pinnaka A."/>
        </authorList>
    </citation>
    <scope>NUCLEOTIDE SEQUENCE [LARGE SCALE GENOMIC DNA]</scope>
    <source>
        <strain evidence="10 11">AK35</strain>
    </source>
</reference>
<keyword evidence="7" id="KW-0406">Ion transport</keyword>
<comment type="subcellular location">
    <subcellularLocation>
        <location evidence="1">Cell membrane</location>
        <topology evidence="1">Multi-pass membrane protein</topology>
    </subcellularLocation>
</comment>
<dbReference type="Pfam" id="PF02386">
    <property type="entry name" value="TrkH"/>
    <property type="match status" value="1"/>
</dbReference>
<name>W9VWL6_9GAMM</name>
<dbReference type="InterPro" id="IPR003445">
    <property type="entry name" value="Cat_transpt"/>
</dbReference>
<evidence type="ECO:0000256" key="1">
    <source>
        <dbReference type="ARBA" id="ARBA00004651"/>
    </source>
</evidence>
<dbReference type="GO" id="GO:0005886">
    <property type="term" value="C:plasma membrane"/>
    <property type="evidence" value="ECO:0007669"/>
    <property type="project" value="UniProtKB-SubCell"/>
</dbReference>
<feature type="transmembrane region" description="Helical" evidence="9">
    <location>
        <begin position="394"/>
        <end position="419"/>
    </location>
</feature>
<evidence type="ECO:0000256" key="7">
    <source>
        <dbReference type="ARBA" id="ARBA00023065"/>
    </source>
</evidence>
<evidence type="ECO:0000313" key="11">
    <source>
        <dbReference type="Proteomes" id="UP000019460"/>
    </source>
</evidence>
<keyword evidence="5 9" id="KW-0812">Transmembrane</keyword>
<feature type="transmembrane region" description="Helical" evidence="9">
    <location>
        <begin position="141"/>
        <end position="159"/>
    </location>
</feature>
<dbReference type="AlphaFoldDB" id="W9VWL6"/>
<evidence type="ECO:0000313" key="10">
    <source>
        <dbReference type="EMBL" id="EXJ14805.1"/>
    </source>
</evidence>
<keyword evidence="4" id="KW-1003">Cell membrane</keyword>
<dbReference type="RefSeq" id="WP_232424171.1">
    <property type="nucleotide sequence ID" value="NZ_AONC01000036.1"/>
</dbReference>